<dbReference type="PANTHER" id="PTHR12243">
    <property type="entry name" value="MADF DOMAIN TRANSCRIPTION FACTOR"/>
    <property type="match status" value="1"/>
</dbReference>
<feature type="compositionally biased region" description="Polar residues" evidence="1">
    <location>
        <begin position="158"/>
        <end position="195"/>
    </location>
</feature>
<accession>A0A0N4Y8D0</accession>
<feature type="domain" description="MADF" evidence="2">
    <location>
        <begin position="23"/>
        <end position="126"/>
    </location>
</feature>
<dbReference type="SMART" id="SM00595">
    <property type="entry name" value="MADF"/>
    <property type="match status" value="1"/>
</dbReference>
<dbReference type="EMBL" id="UYSL01020771">
    <property type="protein sequence ID" value="VDL76063.1"/>
    <property type="molecule type" value="Genomic_DNA"/>
</dbReference>
<feature type="region of interest" description="Disordered" evidence="1">
    <location>
        <begin position="137"/>
        <end position="195"/>
    </location>
</feature>
<dbReference type="PROSITE" id="PS51029">
    <property type="entry name" value="MADF"/>
    <property type="match status" value="1"/>
</dbReference>
<feature type="compositionally biased region" description="Low complexity" evidence="1">
    <location>
        <begin position="137"/>
        <end position="148"/>
    </location>
</feature>
<sequence>MLSKRSKMDPVERTVMGMDERFSLIDLVRSFPELWDERHVFKDQDKKTHAWSMIKAELEELYQKQFLETDIHRTFENLRDVYRRKRKKVRDVAARSTGSDASHSAALRIKALPFYEAVTFLDQSMDQGGRYCTAFEAAPAEEPTQPTQYDEDEDTDAEQISQQVQLGSQPLTRPSSQEGSRAVSRSGSQAAQVCTPSTSANIEPLSVVRRRTEGSRQEGCKRQDRGLVEEKVTTLKDTAQKADRIESAGIAAFQFVFSLFHMLSKIRAVICRIASGSQASCIARS</sequence>
<gene>
    <name evidence="3" type="ORF">NBR_LOCUS12474</name>
</gene>
<protein>
    <submittedName>
        <fullName evidence="5">MADF domain-containing protein</fullName>
    </submittedName>
</protein>
<dbReference type="InterPro" id="IPR039353">
    <property type="entry name" value="TF_Adf1"/>
</dbReference>
<evidence type="ECO:0000259" key="2">
    <source>
        <dbReference type="PROSITE" id="PS51029"/>
    </source>
</evidence>
<proteinExistence type="predicted"/>
<evidence type="ECO:0000256" key="1">
    <source>
        <dbReference type="SAM" id="MobiDB-lite"/>
    </source>
</evidence>
<evidence type="ECO:0000313" key="3">
    <source>
        <dbReference type="EMBL" id="VDL76063.1"/>
    </source>
</evidence>
<evidence type="ECO:0000313" key="4">
    <source>
        <dbReference type="Proteomes" id="UP000271162"/>
    </source>
</evidence>
<dbReference type="PANTHER" id="PTHR12243:SF67">
    <property type="entry name" value="COREPRESSOR OF PANGOLIN, ISOFORM A-RELATED"/>
    <property type="match status" value="1"/>
</dbReference>
<dbReference type="Proteomes" id="UP000271162">
    <property type="component" value="Unassembled WGS sequence"/>
</dbReference>
<reference evidence="5" key="1">
    <citation type="submission" date="2017-02" db="UniProtKB">
        <authorList>
            <consortium name="WormBaseParasite"/>
        </authorList>
    </citation>
    <scope>IDENTIFICATION</scope>
</reference>
<organism evidence="5">
    <name type="scientific">Nippostrongylus brasiliensis</name>
    <name type="common">Rat hookworm</name>
    <dbReference type="NCBI Taxonomy" id="27835"/>
    <lineage>
        <taxon>Eukaryota</taxon>
        <taxon>Metazoa</taxon>
        <taxon>Ecdysozoa</taxon>
        <taxon>Nematoda</taxon>
        <taxon>Chromadorea</taxon>
        <taxon>Rhabditida</taxon>
        <taxon>Rhabditina</taxon>
        <taxon>Rhabditomorpha</taxon>
        <taxon>Strongyloidea</taxon>
        <taxon>Heligmosomidae</taxon>
        <taxon>Nippostrongylus</taxon>
    </lineage>
</organism>
<evidence type="ECO:0000313" key="5">
    <source>
        <dbReference type="WBParaSite" id="NBR_0001247301-mRNA-1"/>
    </source>
</evidence>
<dbReference type="AlphaFoldDB" id="A0A0N4Y8D0"/>
<dbReference type="Pfam" id="PF10545">
    <property type="entry name" value="MADF_DNA_bdg"/>
    <property type="match status" value="1"/>
</dbReference>
<dbReference type="WBParaSite" id="NBR_0001247301-mRNA-1">
    <property type="protein sequence ID" value="NBR_0001247301-mRNA-1"/>
    <property type="gene ID" value="NBR_0001247301"/>
</dbReference>
<keyword evidence="4" id="KW-1185">Reference proteome</keyword>
<dbReference type="InterPro" id="IPR006578">
    <property type="entry name" value="MADF-dom"/>
</dbReference>
<name>A0A0N4Y8D0_NIPBR</name>
<reference evidence="3 4" key="2">
    <citation type="submission" date="2018-11" db="EMBL/GenBank/DDBJ databases">
        <authorList>
            <consortium name="Pathogen Informatics"/>
        </authorList>
    </citation>
    <scope>NUCLEOTIDE SEQUENCE [LARGE SCALE GENOMIC DNA]</scope>
</reference>